<proteinExistence type="predicted"/>
<dbReference type="PROSITE" id="PS51186">
    <property type="entry name" value="GNAT"/>
    <property type="match status" value="1"/>
</dbReference>
<dbReference type="AlphaFoldDB" id="A0A7Y0LY73"/>
<accession>A0A7Y0LY73</accession>
<sequence>MALFREQADVSVRPAVPGDETTIAAIQLEAWRSVHADVLGPDVLDRLDPTVFRDRWGAAITAPPGPGFRVLVACEGATVVGFAAVAPLPAGESAPLSAPGGELVALEVAPAAQRTGHGSRLLAAAVDLLREDGADHLVTWVLDGDAARAQFLRSAGLGPEDATRELATAPALERRVTEHRWSAQV</sequence>
<reference evidence="4 5" key="1">
    <citation type="submission" date="2020-04" db="EMBL/GenBank/DDBJ databases">
        <title>Sequencing and Assembly of C. fimi.</title>
        <authorList>
            <person name="Ramsey A.R."/>
        </authorList>
    </citation>
    <scope>NUCLEOTIDE SEQUENCE [LARGE SCALE GENOMIC DNA]</scope>
    <source>
        <strain evidence="4 5">SB</strain>
    </source>
</reference>
<feature type="domain" description="N-acetyltransferase" evidence="3">
    <location>
        <begin position="10"/>
        <end position="179"/>
    </location>
</feature>
<dbReference type="PANTHER" id="PTHR43877:SF1">
    <property type="entry name" value="ACETYLTRANSFERASE"/>
    <property type="match status" value="1"/>
</dbReference>
<name>A0A7Y0LY73_CELFI</name>
<dbReference type="EMBL" id="JABCJJ010000005">
    <property type="protein sequence ID" value="NMR19543.1"/>
    <property type="molecule type" value="Genomic_DNA"/>
</dbReference>
<evidence type="ECO:0000313" key="4">
    <source>
        <dbReference type="EMBL" id="NMR19543.1"/>
    </source>
</evidence>
<dbReference type="Gene3D" id="3.40.630.30">
    <property type="match status" value="1"/>
</dbReference>
<dbReference type="GO" id="GO:0016747">
    <property type="term" value="F:acyltransferase activity, transferring groups other than amino-acyl groups"/>
    <property type="evidence" value="ECO:0007669"/>
    <property type="project" value="InterPro"/>
</dbReference>
<dbReference type="InterPro" id="IPR000182">
    <property type="entry name" value="GNAT_dom"/>
</dbReference>
<dbReference type="PANTHER" id="PTHR43877">
    <property type="entry name" value="AMINOALKYLPHOSPHONATE N-ACETYLTRANSFERASE-RELATED-RELATED"/>
    <property type="match status" value="1"/>
</dbReference>
<evidence type="ECO:0000313" key="5">
    <source>
        <dbReference type="Proteomes" id="UP000562124"/>
    </source>
</evidence>
<evidence type="ECO:0000256" key="2">
    <source>
        <dbReference type="ARBA" id="ARBA00023315"/>
    </source>
</evidence>
<organism evidence="4 5">
    <name type="scientific">Cellulomonas fimi</name>
    <dbReference type="NCBI Taxonomy" id="1708"/>
    <lineage>
        <taxon>Bacteria</taxon>
        <taxon>Bacillati</taxon>
        <taxon>Actinomycetota</taxon>
        <taxon>Actinomycetes</taxon>
        <taxon>Micrococcales</taxon>
        <taxon>Cellulomonadaceae</taxon>
        <taxon>Cellulomonas</taxon>
    </lineage>
</organism>
<protein>
    <submittedName>
        <fullName evidence="4">GNAT family N-acetyltransferase</fullName>
    </submittedName>
</protein>
<evidence type="ECO:0000259" key="3">
    <source>
        <dbReference type="PROSITE" id="PS51186"/>
    </source>
</evidence>
<dbReference type="Pfam" id="PF00583">
    <property type="entry name" value="Acetyltransf_1"/>
    <property type="match status" value="1"/>
</dbReference>
<keyword evidence="5" id="KW-1185">Reference proteome</keyword>
<dbReference type="InterPro" id="IPR016181">
    <property type="entry name" value="Acyl_CoA_acyltransferase"/>
</dbReference>
<dbReference type="CDD" id="cd04301">
    <property type="entry name" value="NAT_SF"/>
    <property type="match status" value="1"/>
</dbReference>
<dbReference type="SUPFAM" id="SSF55729">
    <property type="entry name" value="Acyl-CoA N-acyltransferases (Nat)"/>
    <property type="match status" value="1"/>
</dbReference>
<gene>
    <name evidence="4" type="ORF">HIR71_04780</name>
</gene>
<evidence type="ECO:0000256" key="1">
    <source>
        <dbReference type="ARBA" id="ARBA00022679"/>
    </source>
</evidence>
<keyword evidence="2" id="KW-0012">Acyltransferase</keyword>
<keyword evidence="1 4" id="KW-0808">Transferase</keyword>
<dbReference type="RefSeq" id="WP_169323919.1">
    <property type="nucleotide sequence ID" value="NZ_JABCJJ010000005.1"/>
</dbReference>
<comment type="caution">
    <text evidence="4">The sequence shown here is derived from an EMBL/GenBank/DDBJ whole genome shotgun (WGS) entry which is preliminary data.</text>
</comment>
<dbReference type="Proteomes" id="UP000562124">
    <property type="component" value="Unassembled WGS sequence"/>
</dbReference>
<dbReference type="InterPro" id="IPR050832">
    <property type="entry name" value="Bact_Acetyltransf"/>
</dbReference>